<evidence type="ECO:0000256" key="8">
    <source>
        <dbReference type="ARBA" id="ARBA00023136"/>
    </source>
</evidence>
<feature type="transmembrane region" description="Helical" evidence="9">
    <location>
        <begin position="147"/>
        <end position="166"/>
    </location>
</feature>
<feature type="transmembrane region" description="Helical" evidence="9">
    <location>
        <begin position="240"/>
        <end position="263"/>
    </location>
</feature>
<feature type="transmembrane region" description="Helical" evidence="9">
    <location>
        <begin position="14"/>
        <end position="33"/>
    </location>
</feature>
<keyword evidence="5 9" id="KW-0812">Transmembrane</keyword>
<dbReference type="PROSITE" id="PS00873">
    <property type="entry name" value="NA_ALANINE_SYMP"/>
    <property type="match status" value="1"/>
</dbReference>
<feature type="transmembrane region" description="Helical" evidence="9">
    <location>
        <begin position="214"/>
        <end position="234"/>
    </location>
</feature>
<comment type="subcellular location">
    <subcellularLocation>
        <location evidence="1 9">Cell membrane</location>
        <topology evidence="1 9">Multi-pass membrane protein</topology>
    </subcellularLocation>
</comment>
<feature type="transmembrane region" description="Helical" evidence="9">
    <location>
        <begin position="186"/>
        <end position="207"/>
    </location>
</feature>
<protein>
    <submittedName>
        <fullName evidence="10">Alanine:cation symporter family protein</fullName>
    </submittedName>
</protein>
<name>A0A3N0I0U3_9FIRM</name>
<feature type="transmembrane region" description="Helical" evidence="9">
    <location>
        <begin position="351"/>
        <end position="370"/>
    </location>
</feature>
<dbReference type="GO" id="GO:0005283">
    <property type="term" value="F:amino acid:sodium symporter activity"/>
    <property type="evidence" value="ECO:0007669"/>
    <property type="project" value="InterPro"/>
</dbReference>
<keyword evidence="6 9" id="KW-0769">Symport</keyword>
<dbReference type="AlphaFoldDB" id="A0A3N0I0U3"/>
<evidence type="ECO:0000313" key="11">
    <source>
        <dbReference type="Proteomes" id="UP000276568"/>
    </source>
</evidence>
<comment type="caution">
    <text evidence="10">The sequence shown here is derived from an EMBL/GenBank/DDBJ whole genome shotgun (WGS) entry which is preliminary data.</text>
</comment>
<reference evidence="10 11" key="1">
    <citation type="submission" date="2018-11" db="EMBL/GenBank/DDBJ databases">
        <title>Clostridium sp. nov., a member of the family Erysipelotrichaceae isolated from pig faeces.</title>
        <authorList>
            <person name="Chang Y.-H."/>
        </authorList>
    </citation>
    <scope>NUCLEOTIDE SEQUENCE [LARGE SCALE GENOMIC DNA]</scope>
    <source>
        <strain evidence="10 11">YH-panp20</strain>
    </source>
</reference>
<proteinExistence type="inferred from homology"/>
<evidence type="ECO:0000256" key="7">
    <source>
        <dbReference type="ARBA" id="ARBA00022989"/>
    </source>
</evidence>
<evidence type="ECO:0000256" key="5">
    <source>
        <dbReference type="ARBA" id="ARBA00022692"/>
    </source>
</evidence>
<dbReference type="InterPro" id="IPR001463">
    <property type="entry name" value="Na/Ala_symport"/>
</dbReference>
<dbReference type="Proteomes" id="UP000276568">
    <property type="component" value="Unassembled WGS sequence"/>
</dbReference>
<keyword evidence="7 9" id="KW-1133">Transmembrane helix</keyword>
<feature type="transmembrane region" description="Helical" evidence="9">
    <location>
        <begin position="416"/>
        <end position="433"/>
    </location>
</feature>
<keyword evidence="8 9" id="KW-0472">Membrane</keyword>
<dbReference type="PANTHER" id="PTHR30330">
    <property type="entry name" value="AGSS FAMILY TRANSPORTER, SODIUM-ALANINE"/>
    <property type="match status" value="1"/>
</dbReference>
<dbReference type="GO" id="GO:0005886">
    <property type="term" value="C:plasma membrane"/>
    <property type="evidence" value="ECO:0007669"/>
    <property type="project" value="UniProtKB-SubCell"/>
</dbReference>
<sequence>MSELTAILTTIDSAIWGLPLILLLLGTGIYFTFRLGFLQFRKLPLAFHYIFHGDSEENDENGDVSGFQALCTALSSTIGTGNIVGVATAIAAGGPGALFWMWVSAFFGIATKYSECLLAHKYRVKDENGQIAGGPMYYIQNGLHSKVLAKIFALFGVGVALLGIGTFTQVKSISDALTLSFNIPNYVTAIVLTLLVAFITIGGIHRIAHVAEKIIPFMCIFYITGVVLILVTHLSAIPGVFYLIVKTAFVPSSVVGGGIGIAMQKGIARGIFSNESGLGSAPIAAAAAKTESHVEQGLISMTGTFIDTIIVCTMTGLAILIMNANTTGLEGAAMTTYAFQNGLFIPYVGKYIVNIGLVFFAFTTIIGWNYYGERCMYYLKGLKAVKVYKIIYIVFIAIGPFMTLDFIFILADIVNGLMAIPNLIGLIGLRKVVYEETMNYFKAPEKQHVTVDELAEESA</sequence>
<dbReference type="NCBIfam" id="TIGR00835">
    <property type="entry name" value="agcS"/>
    <property type="match status" value="1"/>
</dbReference>
<evidence type="ECO:0000256" key="4">
    <source>
        <dbReference type="ARBA" id="ARBA00022475"/>
    </source>
</evidence>
<dbReference type="OrthoDB" id="9804874at2"/>
<evidence type="ECO:0000256" key="1">
    <source>
        <dbReference type="ARBA" id="ARBA00004651"/>
    </source>
</evidence>
<dbReference type="Gene3D" id="1.20.1740.10">
    <property type="entry name" value="Amino acid/polyamine transporter I"/>
    <property type="match status" value="1"/>
</dbReference>
<dbReference type="EMBL" id="RJQC01000002">
    <property type="protein sequence ID" value="RNM30641.1"/>
    <property type="molecule type" value="Genomic_DNA"/>
</dbReference>
<keyword evidence="11" id="KW-1185">Reference proteome</keyword>
<organism evidence="10 11">
    <name type="scientific">Absicoccus porci</name>
    <dbReference type="NCBI Taxonomy" id="2486576"/>
    <lineage>
        <taxon>Bacteria</taxon>
        <taxon>Bacillati</taxon>
        <taxon>Bacillota</taxon>
        <taxon>Erysipelotrichia</taxon>
        <taxon>Erysipelotrichales</taxon>
        <taxon>Erysipelotrichaceae</taxon>
        <taxon>Absicoccus</taxon>
    </lineage>
</organism>
<dbReference type="PRINTS" id="PR00175">
    <property type="entry name" value="NAALASMPORT"/>
</dbReference>
<dbReference type="Pfam" id="PF01235">
    <property type="entry name" value="Na_Ala_symp"/>
    <property type="match status" value="1"/>
</dbReference>
<feature type="transmembrane region" description="Helical" evidence="9">
    <location>
        <begin position="390"/>
        <end position="410"/>
    </location>
</feature>
<gene>
    <name evidence="10" type="ORF">EDX97_07625</name>
</gene>
<evidence type="ECO:0000256" key="3">
    <source>
        <dbReference type="ARBA" id="ARBA00022448"/>
    </source>
</evidence>
<evidence type="ECO:0000256" key="9">
    <source>
        <dbReference type="RuleBase" id="RU363064"/>
    </source>
</evidence>
<dbReference type="PANTHER" id="PTHR30330:SF3">
    <property type="entry name" value="TRANSCRIPTIONAL REGULATOR, LRP FAMILY"/>
    <property type="match status" value="1"/>
</dbReference>
<evidence type="ECO:0000256" key="6">
    <source>
        <dbReference type="ARBA" id="ARBA00022847"/>
    </source>
</evidence>
<accession>A0A3N0I0U3</accession>
<keyword evidence="3 9" id="KW-0813">Transport</keyword>
<dbReference type="FunFam" id="1.20.1740.10:FF:000004">
    <property type="entry name" value="Sodium:alanine symporter family protein"/>
    <property type="match status" value="1"/>
</dbReference>
<dbReference type="RefSeq" id="WP_128520548.1">
    <property type="nucleotide sequence ID" value="NZ_JALFCT010000012.1"/>
</dbReference>
<evidence type="ECO:0000256" key="2">
    <source>
        <dbReference type="ARBA" id="ARBA00009261"/>
    </source>
</evidence>
<comment type="similarity">
    <text evidence="2 9">Belongs to the alanine or glycine:cation symporter (AGCS) (TC 2.A.25) family.</text>
</comment>
<keyword evidence="4 9" id="KW-1003">Cell membrane</keyword>
<evidence type="ECO:0000313" key="10">
    <source>
        <dbReference type="EMBL" id="RNM30641.1"/>
    </source>
</evidence>
<feature type="transmembrane region" description="Helical" evidence="9">
    <location>
        <begin position="298"/>
        <end position="321"/>
    </location>
</feature>